<dbReference type="InterPro" id="IPR009936">
    <property type="entry name" value="DUF1468"/>
</dbReference>
<feature type="transmembrane region" description="Helical" evidence="1">
    <location>
        <begin position="42"/>
        <end position="62"/>
    </location>
</feature>
<organism evidence="3 4">
    <name type="scientific">Rhizobium ruizarguesonis</name>
    <dbReference type="NCBI Taxonomy" id="2081791"/>
    <lineage>
        <taxon>Bacteria</taxon>
        <taxon>Pseudomonadati</taxon>
        <taxon>Pseudomonadota</taxon>
        <taxon>Alphaproteobacteria</taxon>
        <taxon>Hyphomicrobiales</taxon>
        <taxon>Rhizobiaceae</taxon>
        <taxon>Rhizobium/Agrobacterium group</taxon>
        <taxon>Rhizobium</taxon>
    </lineage>
</organism>
<feature type="transmembrane region" description="Helical" evidence="1">
    <location>
        <begin position="122"/>
        <end position="141"/>
    </location>
</feature>
<evidence type="ECO:0000256" key="1">
    <source>
        <dbReference type="SAM" id="Phobius"/>
    </source>
</evidence>
<gene>
    <name evidence="3" type="ORF">ELH98_04875</name>
</gene>
<keyword evidence="1" id="KW-0812">Transmembrane</keyword>
<reference evidence="3 4" key="1">
    <citation type="submission" date="2019-02" db="EMBL/GenBank/DDBJ databases">
        <title>The genomic architecture of introgression among sibling species of bacteria.</title>
        <authorList>
            <person name="Cavassim M.I.A."/>
            <person name="Moeskjaer S."/>
            <person name="Moslemi C."/>
            <person name="Fields B."/>
            <person name="Bachmann A."/>
            <person name="Vilhjalmsson B."/>
            <person name="Schierup M.H."/>
            <person name="Young J.P.W."/>
            <person name="Andersen S.U."/>
        </authorList>
    </citation>
    <scope>NUCLEOTIDE SEQUENCE [LARGE SCALE GENOMIC DNA]</scope>
    <source>
        <strain evidence="3 4">SM141A</strain>
    </source>
</reference>
<keyword evidence="1" id="KW-0472">Membrane</keyword>
<accession>A0ABY1X6B6</accession>
<dbReference type="Pfam" id="PF07331">
    <property type="entry name" value="TctB"/>
    <property type="match status" value="1"/>
</dbReference>
<name>A0ABY1X6B6_9HYPH</name>
<evidence type="ECO:0000259" key="2">
    <source>
        <dbReference type="Pfam" id="PF07331"/>
    </source>
</evidence>
<feature type="transmembrane region" description="Helical" evidence="1">
    <location>
        <begin position="74"/>
        <end position="91"/>
    </location>
</feature>
<feature type="domain" description="DUF1468" evidence="2">
    <location>
        <begin position="11"/>
        <end position="145"/>
    </location>
</feature>
<sequence>MMRITNPKDFWAGTLYVVFGVGAVLIARSYPFGSATRMGPGYFPIILGVILALLGLLSLLRAFRSDGEPVGSMAWKPLLAITGGTALFAFLLPRAGLPLALAVLILMSAAISENFKFGWRPALALMALIAFCVIVFVKLLGVPLPLVGSWFAGLV</sequence>
<proteinExistence type="predicted"/>
<evidence type="ECO:0000313" key="4">
    <source>
        <dbReference type="Proteomes" id="UP000291659"/>
    </source>
</evidence>
<dbReference type="Proteomes" id="UP000291659">
    <property type="component" value="Unassembled WGS sequence"/>
</dbReference>
<dbReference type="RefSeq" id="WP_130657894.1">
    <property type="nucleotide sequence ID" value="NZ_SINW01000008.1"/>
</dbReference>
<dbReference type="EMBL" id="SIOX01000001">
    <property type="protein sequence ID" value="TAX80439.1"/>
    <property type="molecule type" value="Genomic_DNA"/>
</dbReference>
<comment type="caution">
    <text evidence="3">The sequence shown here is derived from an EMBL/GenBank/DDBJ whole genome shotgun (WGS) entry which is preliminary data.</text>
</comment>
<feature type="transmembrane region" description="Helical" evidence="1">
    <location>
        <begin position="12"/>
        <end position="30"/>
    </location>
</feature>
<keyword evidence="4" id="KW-1185">Reference proteome</keyword>
<evidence type="ECO:0000313" key="3">
    <source>
        <dbReference type="EMBL" id="TAX80439.1"/>
    </source>
</evidence>
<keyword evidence="1" id="KW-1133">Transmembrane helix</keyword>
<protein>
    <submittedName>
        <fullName evidence="3">Tripartite tricarboxylate transporter TctB family protein</fullName>
    </submittedName>
</protein>